<dbReference type="InterPro" id="IPR012349">
    <property type="entry name" value="Split_barrel_FMN-bd"/>
</dbReference>
<feature type="domain" description="General stress protein FMN-binding split barrel" evidence="1">
    <location>
        <begin position="13"/>
        <end position="149"/>
    </location>
</feature>
<reference evidence="2 3" key="1">
    <citation type="submission" date="2020-11" db="EMBL/GenBank/DDBJ databases">
        <title>genome sequence of strain KACC 18849.</title>
        <authorList>
            <person name="Gao J."/>
            <person name="Zhang X."/>
        </authorList>
    </citation>
    <scope>NUCLEOTIDE SEQUENCE [LARGE SCALE GENOMIC DNA]</scope>
    <source>
        <strain evidence="2 3">KACC 18849</strain>
    </source>
</reference>
<dbReference type="PANTHER" id="PTHR34818:SF1">
    <property type="entry name" value="PROTEIN BLI-3"/>
    <property type="match status" value="1"/>
</dbReference>
<evidence type="ECO:0000259" key="1">
    <source>
        <dbReference type="Pfam" id="PF16242"/>
    </source>
</evidence>
<dbReference type="InterPro" id="IPR038725">
    <property type="entry name" value="YdaG_split_barrel_FMN-bd"/>
</dbReference>
<dbReference type="PANTHER" id="PTHR34818">
    <property type="entry name" value="PROTEIN BLI-3"/>
    <property type="match status" value="1"/>
</dbReference>
<sequence>MEEIPMSNEAELKAKFWKALKSDRTGLIGLRGGEGGRAQPMTFVLDGDETEAAWIFSAVDVDLVKETGAGAPALLHFASKGHDLFAAVDGRLTIETDPEMVERLWNPFIAAWYEGKDDPKLRLLRFEPGQAQIWLNENSLFAGVKMLLGVDPKKDYDDKTAEVRL</sequence>
<dbReference type="Pfam" id="PF16242">
    <property type="entry name" value="Pyrid_ox_like"/>
    <property type="match status" value="1"/>
</dbReference>
<dbReference type="Proteomes" id="UP000639859">
    <property type="component" value="Unassembled WGS sequence"/>
</dbReference>
<evidence type="ECO:0000313" key="3">
    <source>
        <dbReference type="Proteomes" id="UP000639859"/>
    </source>
</evidence>
<protein>
    <submittedName>
        <fullName evidence="2">Pyridoxamine 5'-phosphate oxidase family protein</fullName>
    </submittedName>
</protein>
<accession>A0ABS0T2M4</accession>
<comment type="caution">
    <text evidence="2">The sequence shown here is derived from an EMBL/GenBank/DDBJ whole genome shotgun (WGS) entry which is preliminary data.</text>
</comment>
<dbReference type="EMBL" id="JADWOX010000018">
    <property type="protein sequence ID" value="MBI1686123.1"/>
    <property type="molecule type" value="Genomic_DNA"/>
</dbReference>
<dbReference type="Gene3D" id="2.30.110.10">
    <property type="entry name" value="Electron Transport, Fmn-binding Protein, Chain A"/>
    <property type="match status" value="1"/>
</dbReference>
<proteinExistence type="predicted"/>
<name>A0ABS0T2M4_9CAUL</name>
<organism evidence="2 3">
    <name type="scientific">Caulobacter hibisci</name>
    <dbReference type="NCBI Taxonomy" id="2035993"/>
    <lineage>
        <taxon>Bacteria</taxon>
        <taxon>Pseudomonadati</taxon>
        <taxon>Pseudomonadota</taxon>
        <taxon>Alphaproteobacteria</taxon>
        <taxon>Caulobacterales</taxon>
        <taxon>Caulobacteraceae</taxon>
        <taxon>Caulobacter</taxon>
    </lineage>
</organism>
<gene>
    <name evidence="2" type="ORF">I4Q42_20850</name>
</gene>
<evidence type="ECO:0000313" key="2">
    <source>
        <dbReference type="EMBL" id="MBI1686123.1"/>
    </source>
</evidence>
<keyword evidence="3" id="KW-1185">Reference proteome</keyword>
<dbReference type="InterPro" id="IPR052917">
    <property type="entry name" value="Stress-Dev_Protein"/>
</dbReference>
<dbReference type="SUPFAM" id="SSF50475">
    <property type="entry name" value="FMN-binding split barrel"/>
    <property type="match status" value="1"/>
</dbReference>